<evidence type="ECO:0000313" key="2">
    <source>
        <dbReference type="Proteomes" id="UP000837857"/>
    </source>
</evidence>
<feature type="non-terminal residue" evidence="1">
    <location>
        <position position="123"/>
    </location>
</feature>
<dbReference type="EMBL" id="OW152819">
    <property type="protein sequence ID" value="CAH2074794.1"/>
    <property type="molecule type" value="Genomic_DNA"/>
</dbReference>
<sequence>MVRRTWCGHAAASAVPRMGTPVRGSTAASHKASANWIDDGVDTRLGSGADNYESSLEIARSRADTSDAADGIAAECGSQITSRGTDRPPGYEGLLRIPAPIREQRLGSAWMLPNVPQMRNYQL</sequence>
<evidence type="ECO:0000313" key="1">
    <source>
        <dbReference type="EMBL" id="CAH2074794.1"/>
    </source>
</evidence>
<organism evidence="1 2">
    <name type="scientific">Iphiclides podalirius</name>
    <name type="common">scarce swallowtail</name>
    <dbReference type="NCBI Taxonomy" id="110791"/>
    <lineage>
        <taxon>Eukaryota</taxon>
        <taxon>Metazoa</taxon>
        <taxon>Ecdysozoa</taxon>
        <taxon>Arthropoda</taxon>
        <taxon>Hexapoda</taxon>
        <taxon>Insecta</taxon>
        <taxon>Pterygota</taxon>
        <taxon>Neoptera</taxon>
        <taxon>Endopterygota</taxon>
        <taxon>Lepidoptera</taxon>
        <taxon>Glossata</taxon>
        <taxon>Ditrysia</taxon>
        <taxon>Papilionoidea</taxon>
        <taxon>Papilionidae</taxon>
        <taxon>Papilioninae</taxon>
        <taxon>Iphiclides</taxon>
    </lineage>
</organism>
<proteinExistence type="predicted"/>
<gene>
    <name evidence="1" type="ORF">IPOD504_LOCUS16277</name>
</gene>
<dbReference type="Proteomes" id="UP000837857">
    <property type="component" value="Chromosome 7"/>
</dbReference>
<accession>A0ABN8J2D7</accession>
<name>A0ABN8J2D7_9NEOP</name>
<reference evidence="1" key="1">
    <citation type="submission" date="2022-03" db="EMBL/GenBank/DDBJ databases">
        <authorList>
            <person name="Martin H S."/>
        </authorList>
    </citation>
    <scope>NUCLEOTIDE SEQUENCE</scope>
</reference>
<keyword evidence="2" id="KW-1185">Reference proteome</keyword>
<protein>
    <submittedName>
        <fullName evidence="1">Uncharacterized protein</fullName>
    </submittedName>
</protein>